<dbReference type="InterPro" id="IPR050445">
    <property type="entry name" value="Bact_polysacc_biosynth/exp"/>
</dbReference>
<name>A0A245ZI68_9SPHN</name>
<evidence type="ECO:0000313" key="4">
    <source>
        <dbReference type="EMBL" id="OWK29428.1"/>
    </source>
</evidence>
<feature type="region of interest" description="Disordered" evidence="3">
    <location>
        <begin position="1"/>
        <end position="67"/>
    </location>
</feature>
<dbReference type="CDD" id="cd05387">
    <property type="entry name" value="BY-kinase"/>
    <property type="match status" value="1"/>
</dbReference>
<comment type="caution">
    <text evidence="4">The sequence shown here is derived from an EMBL/GenBank/DDBJ whole genome shotgun (WGS) entry which is preliminary data.</text>
</comment>
<dbReference type="InterPro" id="IPR005702">
    <property type="entry name" value="Wzc-like_C"/>
</dbReference>
<organism evidence="4 5">
    <name type="scientific">Sphingomonas dokdonensis</name>
    <dbReference type="NCBI Taxonomy" id="344880"/>
    <lineage>
        <taxon>Bacteria</taxon>
        <taxon>Pseudomonadati</taxon>
        <taxon>Pseudomonadota</taxon>
        <taxon>Alphaproteobacteria</taxon>
        <taxon>Sphingomonadales</taxon>
        <taxon>Sphingomonadaceae</taxon>
        <taxon>Sphingomonas</taxon>
    </lineage>
</organism>
<accession>A0A245ZI68</accession>
<keyword evidence="1" id="KW-0547">Nucleotide-binding</keyword>
<dbReference type="RefSeq" id="WP_143559650.1">
    <property type="nucleotide sequence ID" value="NZ_NBBI01000004.1"/>
</dbReference>
<keyword evidence="4" id="KW-0418">Kinase</keyword>
<evidence type="ECO:0000256" key="2">
    <source>
        <dbReference type="ARBA" id="ARBA00022840"/>
    </source>
</evidence>
<keyword evidence="2" id="KW-0067">ATP-binding</keyword>
<dbReference type="GO" id="GO:0004715">
    <property type="term" value="F:non-membrane spanning protein tyrosine kinase activity"/>
    <property type="evidence" value="ECO:0007669"/>
    <property type="project" value="UniProtKB-EC"/>
</dbReference>
<sequence>MMLAKDGSTLTAVDAEQSEGAAGVTAGERPYRDENDSSGAVSSRRSDAHAGENRSVTGEPDPTGAVIPDRTDYTFSRRLVCLSAPDSAAAASYRSLQTHLSARHLRDGRRGLALIAPDSEAGCTTVAANLAIASAQAGISTLLIDANLGRPEVHHFILPNGSTAGLAQMLSNTGNDQEDAICRNVRPKLSVLFAGDSAFNAQELVAGPKFKEVISHCVRSFDFTIIDSPCVSAGPGARQVAASVRYALLIARKDVTSLRCAQRSGAELAADRVKLVGSFLTEFG</sequence>
<keyword evidence="5" id="KW-1185">Reference proteome</keyword>
<dbReference type="SUPFAM" id="SSF52540">
    <property type="entry name" value="P-loop containing nucleoside triphosphate hydrolases"/>
    <property type="match status" value="1"/>
</dbReference>
<dbReference type="AlphaFoldDB" id="A0A245ZI68"/>
<dbReference type="OrthoDB" id="230260at2"/>
<dbReference type="Proteomes" id="UP000197290">
    <property type="component" value="Unassembled WGS sequence"/>
</dbReference>
<proteinExistence type="predicted"/>
<gene>
    <name evidence="4" type="primary">ywqD_2</name>
    <name evidence="4" type="ORF">SPDO_24130</name>
</gene>
<dbReference type="GO" id="GO:0005886">
    <property type="term" value="C:plasma membrane"/>
    <property type="evidence" value="ECO:0007669"/>
    <property type="project" value="TreeGrafter"/>
</dbReference>
<keyword evidence="4" id="KW-0808">Transferase</keyword>
<evidence type="ECO:0000256" key="1">
    <source>
        <dbReference type="ARBA" id="ARBA00022741"/>
    </source>
</evidence>
<dbReference type="EMBL" id="NBBI01000004">
    <property type="protein sequence ID" value="OWK29428.1"/>
    <property type="molecule type" value="Genomic_DNA"/>
</dbReference>
<dbReference type="InterPro" id="IPR027417">
    <property type="entry name" value="P-loop_NTPase"/>
</dbReference>
<protein>
    <submittedName>
        <fullName evidence="4">Tyrosine-protein kinase YwqD</fullName>
        <ecNumber evidence="4">2.7.10.2</ecNumber>
    </submittedName>
</protein>
<dbReference type="PANTHER" id="PTHR32309">
    <property type="entry name" value="TYROSINE-PROTEIN KINASE"/>
    <property type="match status" value="1"/>
</dbReference>
<evidence type="ECO:0000256" key="3">
    <source>
        <dbReference type="SAM" id="MobiDB-lite"/>
    </source>
</evidence>
<dbReference type="EC" id="2.7.10.2" evidence="4"/>
<evidence type="ECO:0000313" key="5">
    <source>
        <dbReference type="Proteomes" id="UP000197290"/>
    </source>
</evidence>
<dbReference type="Gene3D" id="3.40.50.300">
    <property type="entry name" value="P-loop containing nucleotide triphosphate hydrolases"/>
    <property type="match status" value="1"/>
</dbReference>
<dbReference type="PANTHER" id="PTHR32309:SF13">
    <property type="entry name" value="FERRIC ENTEROBACTIN TRANSPORT PROTEIN FEPE"/>
    <property type="match status" value="1"/>
</dbReference>
<reference evidence="4 5" key="1">
    <citation type="submission" date="2017-03" db="EMBL/GenBank/DDBJ databases">
        <title>Genome sequence of Sphingomonas dokdonensis DSM 21029.</title>
        <authorList>
            <person name="Poehlein A."/>
            <person name="Wuebbeler J.H."/>
            <person name="Steinbuechel A."/>
            <person name="Daniel R."/>
        </authorList>
    </citation>
    <scope>NUCLEOTIDE SEQUENCE [LARGE SCALE GENOMIC DNA]</scope>
    <source>
        <strain evidence="4 5">DSM 21029</strain>
    </source>
</reference>